<organism evidence="1 2">
    <name type="scientific">Natrinema soli</name>
    <dbReference type="NCBI Taxonomy" id="1930624"/>
    <lineage>
        <taxon>Archaea</taxon>
        <taxon>Methanobacteriati</taxon>
        <taxon>Methanobacteriota</taxon>
        <taxon>Stenosarchaea group</taxon>
        <taxon>Halobacteria</taxon>
        <taxon>Halobacteriales</taxon>
        <taxon>Natrialbaceae</taxon>
        <taxon>Natrinema</taxon>
    </lineage>
</organism>
<sequence>MGIDDETAVDELESYVRTLERCRNLAESTVTTKRSRLATYTRFYRDIHGRVNLVDRLGEPTPGRRD</sequence>
<protein>
    <recommendedName>
        <fullName evidence="3">Integrase</fullName>
    </recommendedName>
</protein>
<dbReference type="RefSeq" id="WP_273741093.1">
    <property type="nucleotide sequence ID" value="NZ_JAQIVI010000521.1"/>
</dbReference>
<keyword evidence="2" id="KW-1185">Reference proteome</keyword>
<dbReference type="Proteomes" id="UP001596383">
    <property type="component" value="Unassembled WGS sequence"/>
</dbReference>
<gene>
    <name evidence="1" type="ORF">ACFQE6_25825</name>
</gene>
<dbReference type="EMBL" id="JBHSWV010000521">
    <property type="protein sequence ID" value="MFC6768295.1"/>
    <property type="molecule type" value="Genomic_DNA"/>
</dbReference>
<accession>A0ABD5SYX4</accession>
<proteinExistence type="predicted"/>
<evidence type="ECO:0008006" key="3">
    <source>
        <dbReference type="Google" id="ProtNLM"/>
    </source>
</evidence>
<evidence type="ECO:0000313" key="2">
    <source>
        <dbReference type="Proteomes" id="UP001596383"/>
    </source>
</evidence>
<evidence type="ECO:0000313" key="1">
    <source>
        <dbReference type="EMBL" id="MFC6768295.1"/>
    </source>
</evidence>
<name>A0ABD5SYX4_9EURY</name>
<dbReference type="AlphaFoldDB" id="A0ABD5SYX4"/>
<comment type="caution">
    <text evidence="1">The sequence shown here is derived from an EMBL/GenBank/DDBJ whole genome shotgun (WGS) entry which is preliminary data.</text>
</comment>
<reference evidence="1 2" key="1">
    <citation type="journal article" date="2019" name="Int. J. Syst. Evol. Microbiol.">
        <title>The Global Catalogue of Microorganisms (GCM) 10K type strain sequencing project: providing services to taxonomists for standard genome sequencing and annotation.</title>
        <authorList>
            <consortium name="The Broad Institute Genomics Platform"/>
            <consortium name="The Broad Institute Genome Sequencing Center for Infectious Disease"/>
            <person name="Wu L."/>
            <person name="Ma J."/>
        </authorList>
    </citation>
    <scope>NUCLEOTIDE SEQUENCE [LARGE SCALE GENOMIC DNA]</scope>
    <source>
        <strain evidence="1 2">LMG 29247</strain>
    </source>
</reference>